<sequence>MIYTNIEREMAAIIYDVEIRFNQYVYGKTSRLQRMLLRLQRYSIAIRYVPGKENYAADTLSRAHLNDKNTDIPTN</sequence>
<gene>
    <name evidence="1" type="ORF">MAR_027499</name>
</gene>
<evidence type="ECO:0008006" key="3">
    <source>
        <dbReference type="Google" id="ProtNLM"/>
    </source>
</evidence>
<evidence type="ECO:0000313" key="1">
    <source>
        <dbReference type="EMBL" id="WAR13319.1"/>
    </source>
</evidence>
<evidence type="ECO:0000313" key="2">
    <source>
        <dbReference type="Proteomes" id="UP001164746"/>
    </source>
</evidence>
<organism evidence="1 2">
    <name type="scientific">Mya arenaria</name>
    <name type="common">Soft-shell clam</name>
    <dbReference type="NCBI Taxonomy" id="6604"/>
    <lineage>
        <taxon>Eukaryota</taxon>
        <taxon>Metazoa</taxon>
        <taxon>Spiralia</taxon>
        <taxon>Lophotrochozoa</taxon>
        <taxon>Mollusca</taxon>
        <taxon>Bivalvia</taxon>
        <taxon>Autobranchia</taxon>
        <taxon>Heteroconchia</taxon>
        <taxon>Euheterodonta</taxon>
        <taxon>Imparidentia</taxon>
        <taxon>Neoheterodontei</taxon>
        <taxon>Myida</taxon>
        <taxon>Myoidea</taxon>
        <taxon>Myidae</taxon>
        <taxon>Mya</taxon>
    </lineage>
</organism>
<keyword evidence="2" id="KW-1185">Reference proteome</keyword>
<accession>A0ABY7EW21</accession>
<dbReference type="PANTHER" id="PTHR37984:SF5">
    <property type="entry name" value="PROTEIN NYNRIN-LIKE"/>
    <property type="match status" value="1"/>
</dbReference>
<name>A0ABY7EW21_MYAAR</name>
<dbReference type="EMBL" id="CP111019">
    <property type="protein sequence ID" value="WAR13319.1"/>
    <property type="molecule type" value="Genomic_DNA"/>
</dbReference>
<reference evidence="1" key="1">
    <citation type="submission" date="2022-11" db="EMBL/GenBank/DDBJ databases">
        <title>Centuries of genome instability and evolution in soft-shell clam transmissible cancer (bioRxiv).</title>
        <authorList>
            <person name="Hart S.F.M."/>
            <person name="Yonemitsu M.A."/>
            <person name="Giersch R.M."/>
            <person name="Beal B.F."/>
            <person name="Arriagada G."/>
            <person name="Davis B.W."/>
            <person name="Ostrander E.A."/>
            <person name="Goff S.P."/>
            <person name="Metzger M.J."/>
        </authorList>
    </citation>
    <scope>NUCLEOTIDE SEQUENCE</scope>
    <source>
        <strain evidence="1">MELC-2E11</strain>
        <tissue evidence="1">Siphon/mantle</tissue>
    </source>
</reference>
<dbReference type="InterPro" id="IPR050951">
    <property type="entry name" value="Retrovirus_Pol_polyprotein"/>
</dbReference>
<proteinExistence type="predicted"/>
<dbReference type="Proteomes" id="UP001164746">
    <property type="component" value="Chromosome 8"/>
</dbReference>
<dbReference type="PANTHER" id="PTHR37984">
    <property type="entry name" value="PROTEIN CBG26694"/>
    <property type="match status" value="1"/>
</dbReference>
<protein>
    <recommendedName>
        <fullName evidence="3">Reverse transcriptase RNase H-like domain-containing protein</fullName>
    </recommendedName>
</protein>